<feature type="region of interest" description="Disordered" evidence="7">
    <location>
        <begin position="28"/>
        <end position="51"/>
    </location>
</feature>
<evidence type="ECO:0000256" key="3">
    <source>
        <dbReference type="ARBA" id="ARBA00022679"/>
    </source>
</evidence>
<keyword evidence="3" id="KW-0808">Transferase</keyword>
<evidence type="ECO:0000256" key="1">
    <source>
        <dbReference type="ARBA" id="ARBA00004141"/>
    </source>
</evidence>
<accession>A0A835BP25</accession>
<organism evidence="9 10">
    <name type="scientific">Digitaria exilis</name>
    <dbReference type="NCBI Taxonomy" id="1010633"/>
    <lineage>
        <taxon>Eukaryota</taxon>
        <taxon>Viridiplantae</taxon>
        <taxon>Streptophyta</taxon>
        <taxon>Embryophyta</taxon>
        <taxon>Tracheophyta</taxon>
        <taxon>Spermatophyta</taxon>
        <taxon>Magnoliopsida</taxon>
        <taxon>Liliopsida</taxon>
        <taxon>Poales</taxon>
        <taxon>Poaceae</taxon>
        <taxon>PACMAD clade</taxon>
        <taxon>Panicoideae</taxon>
        <taxon>Panicodae</taxon>
        <taxon>Paniceae</taxon>
        <taxon>Anthephorinae</taxon>
        <taxon>Digitaria</taxon>
    </lineage>
</organism>
<evidence type="ECO:0000313" key="9">
    <source>
        <dbReference type="EMBL" id="KAF8703854.1"/>
    </source>
</evidence>
<proteinExistence type="inferred from homology"/>
<dbReference type="AlphaFoldDB" id="A0A835BP25"/>
<feature type="domain" description="Phospholipid/glycerol acyltransferase" evidence="8">
    <location>
        <begin position="515"/>
        <end position="617"/>
    </location>
</feature>
<dbReference type="GO" id="GO:0016791">
    <property type="term" value="F:phosphatase activity"/>
    <property type="evidence" value="ECO:0007669"/>
    <property type="project" value="TreeGrafter"/>
</dbReference>
<dbReference type="PANTHER" id="PTHR15486">
    <property type="entry name" value="ANCIENT UBIQUITOUS PROTEIN"/>
    <property type="match status" value="1"/>
</dbReference>
<comment type="subcellular location">
    <subcellularLocation>
        <location evidence="1">Membrane</location>
        <topology evidence="1">Multi-pass membrane protein</topology>
    </subcellularLocation>
</comment>
<dbReference type="Proteomes" id="UP000636709">
    <property type="component" value="Unassembled WGS sequence"/>
</dbReference>
<evidence type="ECO:0000313" key="10">
    <source>
        <dbReference type="Proteomes" id="UP000636709"/>
    </source>
</evidence>
<evidence type="ECO:0000256" key="2">
    <source>
        <dbReference type="ARBA" id="ARBA00007937"/>
    </source>
</evidence>
<feature type="compositionally biased region" description="Low complexity" evidence="7">
    <location>
        <begin position="498"/>
        <end position="510"/>
    </location>
</feature>
<reference evidence="9" key="1">
    <citation type="submission" date="2020-07" db="EMBL/GenBank/DDBJ databases">
        <title>Genome sequence and genetic diversity analysis of an under-domesticated orphan crop, white fonio (Digitaria exilis).</title>
        <authorList>
            <person name="Bennetzen J.L."/>
            <person name="Chen S."/>
            <person name="Ma X."/>
            <person name="Wang X."/>
            <person name="Yssel A.E.J."/>
            <person name="Chaluvadi S.R."/>
            <person name="Johnson M."/>
            <person name="Gangashetty P."/>
            <person name="Hamidou F."/>
            <person name="Sanogo M.D."/>
            <person name="Zwaenepoel A."/>
            <person name="Wallace J."/>
            <person name="Van De Peer Y."/>
            <person name="Van Deynze A."/>
        </authorList>
    </citation>
    <scope>NUCLEOTIDE SEQUENCE</scope>
    <source>
        <tissue evidence="9">Leaves</tissue>
    </source>
</reference>
<dbReference type="GO" id="GO:0016020">
    <property type="term" value="C:membrane"/>
    <property type="evidence" value="ECO:0007669"/>
    <property type="project" value="UniProtKB-SubCell"/>
</dbReference>
<dbReference type="SMART" id="SM00563">
    <property type="entry name" value="PlsC"/>
    <property type="match status" value="1"/>
</dbReference>
<dbReference type="CDD" id="cd06551">
    <property type="entry name" value="LPLAT"/>
    <property type="match status" value="1"/>
</dbReference>
<feature type="region of interest" description="Disordered" evidence="7">
    <location>
        <begin position="491"/>
        <end position="510"/>
    </location>
</feature>
<dbReference type="PANTHER" id="PTHR15486:SF54">
    <property type="entry name" value="GLYCEROL-3-PHOSPHATE ACYLTRANSFERASE 7"/>
    <property type="match status" value="1"/>
</dbReference>
<name>A0A835BP25_9POAL</name>
<keyword evidence="10" id="KW-1185">Reference proteome</keyword>
<sequence>MARSGPRRRGPPLRPAHAPAFIRAAIEERNPLTRQHGTQARDPAALRATRGNAKAACRRIIPPRARRSFGDRAEAGENVPANPPYARDAVREDERAAWSVTQPISPAHADAARAKLFHMVPSHPILSHAGATCDRRFDLPRLVCAPLLTLLRCIELGALPPNPTAPPPQVKPNAAHRLSPSWSISSPTSSLLSHSLDLFLRLGLQPPHILVSVDHDGNNAAEGAAGGLLRSTDTFPYFMLVAFEASGLPRFAALLALWPLLRLLELAGHGGLALRLAAMVATAGVARAEVEAVSRAVLPKFMADDVDPAAWAAFGACEGRRVVVATRLPRVMVERFAKEHLGAHEVVGWCDLEYSRLRRCTGLLRGGGDVGERVSALFSGGEDRPDLGIGRSEMASSFLTFCKEQLKPPFTAGAAATTPTNAPPFRPVIFHDGRLVCRPTPLMSLVILLWLPLGALVAFVRIAVGLMVPIWTIPHIAPIFGGAVITHGRAPPTPPVVPSTTTTDDSDANSPPSGVLFVCTHRTLMDPVVLATVLAGRRVAAVTYSISRLSEVLSPIPTVRLTRDRDVDAARMRAELARGDVAVCPEGTTCREPFLLRFSALFAELSDRIVPVAMDYRVGLFHPTTARGWKAMDPIFFFMNPRPLYVVTFLSQLPEEATCAAGKSPVDVANYVQRMLAATLGFECTSLTRKDKYRVLAGNDGIVNAKPAAAPAGKAAWRSRVKEVLGFLLH</sequence>
<comment type="caution">
    <text evidence="9">The sequence shown here is derived from an EMBL/GenBank/DDBJ whole genome shotgun (WGS) entry which is preliminary data.</text>
</comment>
<evidence type="ECO:0000259" key="8">
    <source>
        <dbReference type="SMART" id="SM00563"/>
    </source>
</evidence>
<dbReference type="EMBL" id="JACEFO010001777">
    <property type="protein sequence ID" value="KAF8703854.1"/>
    <property type="molecule type" value="Genomic_DNA"/>
</dbReference>
<keyword evidence="6" id="KW-0472">Membrane</keyword>
<evidence type="ECO:0000256" key="5">
    <source>
        <dbReference type="ARBA" id="ARBA00022989"/>
    </source>
</evidence>
<dbReference type="GO" id="GO:0090447">
    <property type="term" value="F:glycerol-3-phosphate 2-O-acyltransferase activity"/>
    <property type="evidence" value="ECO:0007669"/>
    <property type="project" value="TreeGrafter"/>
</dbReference>
<evidence type="ECO:0000256" key="4">
    <source>
        <dbReference type="ARBA" id="ARBA00022692"/>
    </source>
</evidence>
<keyword evidence="5" id="KW-1133">Transmembrane helix</keyword>
<protein>
    <recommendedName>
        <fullName evidence="8">Phospholipid/glycerol acyltransferase domain-containing protein</fullName>
    </recommendedName>
</protein>
<comment type="similarity">
    <text evidence="2">Belongs to the GPAT/DAPAT family.</text>
</comment>
<keyword evidence="4" id="KW-0812">Transmembrane</keyword>
<dbReference type="SUPFAM" id="SSF69593">
    <property type="entry name" value="Glycerol-3-phosphate (1)-acyltransferase"/>
    <property type="match status" value="1"/>
</dbReference>
<dbReference type="Pfam" id="PF01553">
    <property type="entry name" value="Acyltransferase"/>
    <property type="match status" value="1"/>
</dbReference>
<evidence type="ECO:0000256" key="7">
    <source>
        <dbReference type="SAM" id="MobiDB-lite"/>
    </source>
</evidence>
<gene>
    <name evidence="9" type="ORF">HU200_031950</name>
</gene>
<evidence type="ECO:0000256" key="6">
    <source>
        <dbReference type="ARBA" id="ARBA00023136"/>
    </source>
</evidence>
<dbReference type="Pfam" id="PF23270">
    <property type="entry name" value="HAD_RAM2_N"/>
    <property type="match status" value="1"/>
</dbReference>
<dbReference type="OrthoDB" id="1854593at2759"/>
<dbReference type="InterPro" id="IPR002123">
    <property type="entry name" value="Plipid/glycerol_acylTrfase"/>
</dbReference>
<dbReference type="InterPro" id="IPR056462">
    <property type="entry name" value="HAD_RAM2/GPAT1-8"/>
</dbReference>
<dbReference type="GO" id="GO:0010143">
    <property type="term" value="P:cutin biosynthetic process"/>
    <property type="evidence" value="ECO:0007669"/>
    <property type="project" value="TreeGrafter"/>
</dbReference>